<evidence type="ECO:0000256" key="9">
    <source>
        <dbReference type="ARBA" id="ARBA00022842"/>
    </source>
</evidence>
<keyword evidence="4" id="KW-0963">Cytoplasm</keyword>
<evidence type="ECO:0000256" key="4">
    <source>
        <dbReference type="ARBA" id="ARBA00022490"/>
    </source>
</evidence>
<comment type="subcellular location">
    <subcellularLocation>
        <location evidence="1">Cytoplasm</location>
    </subcellularLocation>
</comment>
<dbReference type="Proteomes" id="UP000594903">
    <property type="component" value="Chromosome"/>
</dbReference>
<evidence type="ECO:0000313" key="12">
    <source>
        <dbReference type="EMBL" id="SUA52366.1"/>
    </source>
</evidence>
<dbReference type="OrthoDB" id="9800307at2"/>
<dbReference type="InterPro" id="IPR027417">
    <property type="entry name" value="P-loop_NTPase"/>
</dbReference>
<evidence type="ECO:0000256" key="5">
    <source>
        <dbReference type="ARBA" id="ARBA00022694"/>
    </source>
</evidence>
<evidence type="ECO:0000313" key="13">
    <source>
        <dbReference type="Proteomes" id="UP000254603"/>
    </source>
</evidence>
<evidence type="ECO:0000256" key="1">
    <source>
        <dbReference type="ARBA" id="ARBA00004496"/>
    </source>
</evidence>
<reference evidence="11 14" key="2">
    <citation type="submission" date="2020-12" db="EMBL/GenBank/DDBJ databases">
        <title>FDA dAtabase for Regulatory Grade micrObial Sequences (FDA-ARGOS): Supporting development and validation of Infectious Disease Dx tests.</title>
        <authorList>
            <person name="Sproer C."/>
            <person name="Gronow S."/>
            <person name="Severitt S."/>
            <person name="Schroder I."/>
            <person name="Tallon L."/>
            <person name="Sadzewicz L."/>
            <person name="Zhao X."/>
            <person name="Boylan J."/>
            <person name="Ott S."/>
            <person name="Bowen H."/>
            <person name="Vavikolanu K."/>
            <person name="Mehta A."/>
            <person name="Aluvathingal J."/>
            <person name="Nadendla S."/>
            <person name="Lowell S."/>
            <person name="Myers T."/>
            <person name="Yan Y."/>
            <person name="Sichtig H."/>
        </authorList>
    </citation>
    <scope>NUCLEOTIDE SEQUENCE [LARGE SCALE GENOMIC DNA]</scope>
    <source>
        <strain evidence="11 14">FDAARGOS_872</strain>
    </source>
</reference>
<dbReference type="STRING" id="1122619.GCA_000373745_00040"/>
<keyword evidence="6" id="KW-0479">Metal-binding</keyword>
<dbReference type="GO" id="GO:0002949">
    <property type="term" value="P:tRNA threonylcarbamoyladenosine modification"/>
    <property type="evidence" value="ECO:0007669"/>
    <property type="project" value="InterPro"/>
</dbReference>
<dbReference type="AlphaFoldDB" id="A0A378XE12"/>
<dbReference type="Proteomes" id="UP000254603">
    <property type="component" value="Unassembled WGS sequence"/>
</dbReference>
<dbReference type="InterPro" id="IPR003442">
    <property type="entry name" value="T6A_TsaE"/>
</dbReference>
<keyword evidence="14" id="KW-1185">Reference proteome</keyword>
<evidence type="ECO:0000256" key="8">
    <source>
        <dbReference type="ARBA" id="ARBA00022840"/>
    </source>
</evidence>
<dbReference type="PANTHER" id="PTHR33540:SF2">
    <property type="entry name" value="TRNA THREONYLCARBAMOYLADENOSINE BIOSYNTHESIS PROTEIN TSAE"/>
    <property type="match status" value="1"/>
</dbReference>
<keyword evidence="8" id="KW-0067">ATP-binding</keyword>
<dbReference type="PANTHER" id="PTHR33540">
    <property type="entry name" value="TRNA THREONYLCARBAMOYLADENOSINE BIOSYNTHESIS PROTEIN TSAE"/>
    <property type="match status" value="1"/>
</dbReference>
<evidence type="ECO:0000313" key="14">
    <source>
        <dbReference type="Proteomes" id="UP000594903"/>
    </source>
</evidence>
<keyword evidence="9" id="KW-0460">Magnesium</keyword>
<evidence type="ECO:0000256" key="10">
    <source>
        <dbReference type="ARBA" id="ARBA00032441"/>
    </source>
</evidence>
<dbReference type="SUPFAM" id="SSF52540">
    <property type="entry name" value="P-loop containing nucleoside triphosphate hydrolases"/>
    <property type="match status" value="1"/>
</dbReference>
<dbReference type="RefSeq" id="WP_018573225.1">
    <property type="nucleotide sequence ID" value="NZ_CP065725.1"/>
</dbReference>
<evidence type="ECO:0000256" key="2">
    <source>
        <dbReference type="ARBA" id="ARBA00007599"/>
    </source>
</evidence>
<comment type="similarity">
    <text evidence="2">Belongs to the TsaE family.</text>
</comment>
<gene>
    <name evidence="11" type="ORF">I6G29_03515</name>
    <name evidence="12" type="ORF">NCTC11997_00754</name>
</gene>
<dbReference type="NCBIfam" id="TIGR00150">
    <property type="entry name" value="T6A_YjeE"/>
    <property type="match status" value="1"/>
</dbReference>
<evidence type="ECO:0000313" key="11">
    <source>
        <dbReference type="EMBL" id="QPT40658.1"/>
    </source>
</evidence>
<dbReference type="Gene3D" id="3.40.50.300">
    <property type="entry name" value="P-loop containing nucleotide triphosphate hydrolases"/>
    <property type="match status" value="1"/>
</dbReference>
<reference evidence="12 13" key="1">
    <citation type="submission" date="2018-06" db="EMBL/GenBank/DDBJ databases">
        <authorList>
            <consortium name="Pathogen Informatics"/>
            <person name="Doyle S."/>
        </authorList>
    </citation>
    <scope>NUCLEOTIDE SEQUENCE [LARGE SCALE GENOMIC DNA]</scope>
    <source>
        <strain evidence="12 13">NCTC11997</strain>
    </source>
</reference>
<dbReference type="GO" id="GO:0046872">
    <property type="term" value="F:metal ion binding"/>
    <property type="evidence" value="ECO:0007669"/>
    <property type="project" value="UniProtKB-KW"/>
</dbReference>
<dbReference type="GO" id="GO:0005524">
    <property type="term" value="F:ATP binding"/>
    <property type="evidence" value="ECO:0007669"/>
    <property type="project" value="UniProtKB-KW"/>
</dbReference>
<sequence length="175" mass="19906">MDKELSNYHLLLADEEATEALANQLAESIFPDLSTGYEPDLSNFDGARIYLQGDLGAGKTTFARAFLRALGVTGRIKSPTYTLLESYNVSRLYLYHFDFYRFSDSDEWQEAGFEEQLFDQAVVLVEWSEKANEQLPPPDLYLKLIYQDEGREAVLSAISDKGKQWLNNLNSQTKA</sequence>
<proteinExistence type="inferred from homology"/>
<keyword evidence="7" id="KW-0547">Nucleotide-binding</keyword>
<dbReference type="Pfam" id="PF02367">
    <property type="entry name" value="TsaE"/>
    <property type="match status" value="1"/>
</dbReference>
<organism evidence="12 13">
    <name type="scientific">Oligella ureolytica</name>
    <dbReference type="NCBI Taxonomy" id="90244"/>
    <lineage>
        <taxon>Bacteria</taxon>
        <taxon>Pseudomonadati</taxon>
        <taxon>Pseudomonadota</taxon>
        <taxon>Betaproteobacteria</taxon>
        <taxon>Burkholderiales</taxon>
        <taxon>Alcaligenaceae</taxon>
        <taxon>Oligella</taxon>
    </lineage>
</organism>
<protein>
    <recommendedName>
        <fullName evidence="3">tRNA threonylcarbamoyladenosine biosynthesis protein TsaE</fullName>
    </recommendedName>
    <alternativeName>
        <fullName evidence="10">t(6)A37 threonylcarbamoyladenosine biosynthesis protein TsaE</fullName>
    </alternativeName>
</protein>
<evidence type="ECO:0000256" key="3">
    <source>
        <dbReference type="ARBA" id="ARBA00019010"/>
    </source>
</evidence>
<name>A0A378XE12_9BURK</name>
<evidence type="ECO:0000256" key="6">
    <source>
        <dbReference type="ARBA" id="ARBA00022723"/>
    </source>
</evidence>
<dbReference type="GO" id="GO:0005737">
    <property type="term" value="C:cytoplasm"/>
    <property type="evidence" value="ECO:0007669"/>
    <property type="project" value="UniProtKB-SubCell"/>
</dbReference>
<dbReference type="EMBL" id="UGSB01000001">
    <property type="protein sequence ID" value="SUA52366.1"/>
    <property type="molecule type" value="Genomic_DNA"/>
</dbReference>
<evidence type="ECO:0000256" key="7">
    <source>
        <dbReference type="ARBA" id="ARBA00022741"/>
    </source>
</evidence>
<keyword evidence="5" id="KW-0819">tRNA processing</keyword>
<dbReference type="EMBL" id="CP065725">
    <property type="protein sequence ID" value="QPT40658.1"/>
    <property type="molecule type" value="Genomic_DNA"/>
</dbReference>
<accession>A0A378XE12</accession>